<organism evidence="2">
    <name type="scientific">Triticum aestivum</name>
    <name type="common">Wheat</name>
    <dbReference type="NCBI Taxonomy" id="4565"/>
    <lineage>
        <taxon>Eukaryota</taxon>
        <taxon>Viridiplantae</taxon>
        <taxon>Streptophyta</taxon>
        <taxon>Embryophyta</taxon>
        <taxon>Tracheophyta</taxon>
        <taxon>Spermatophyta</taxon>
        <taxon>Magnoliopsida</taxon>
        <taxon>Liliopsida</taxon>
        <taxon>Poales</taxon>
        <taxon>Poaceae</taxon>
        <taxon>BOP clade</taxon>
        <taxon>Pooideae</taxon>
        <taxon>Triticodae</taxon>
        <taxon>Triticeae</taxon>
        <taxon>Triticinae</taxon>
        <taxon>Triticum</taxon>
    </lineage>
</organism>
<dbReference type="GO" id="GO:0016787">
    <property type="term" value="F:hydrolase activity"/>
    <property type="evidence" value="ECO:0007669"/>
    <property type="project" value="UniProtKB-KW"/>
</dbReference>
<keyword evidence="1" id="KW-0378">Hydrolase</keyword>
<dbReference type="PANTHER" id="PTHR15822">
    <property type="entry name" value="TRAF AND TNF RECEPTOR-ASSOCIATED PROTEIN"/>
    <property type="match status" value="1"/>
</dbReference>
<name>A0A077S7N0_WHEAT</name>
<dbReference type="AlphaFoldDB" id="A0A077S7N0"/>
<dbReference type="HOGENOM" id="CLU_050478_1_0_1"/>
<evidence type="ECO:0008006" key="3">
    <source>
        <dbReference type="Google" id="ProtNLM"/>
    </source>
</evidence>
<sequence>MESYARWKFGTSPTGKCYLEADIVPGPPSLMKPIRIATTELECPVPPAWMHLRERYTQAKHAVSALSSADNVVLGGDMSWDDDADLPFPLPGGWCDAWEELIRERGSYYSWTYDSFWVEKVWEFNGHIVHRPWTKKRSDRFVCKLQDYTLNTIQLIEGNHGFEAFGRIRCTNYTTCNHEDLALHASCHRGLVLTIVPK</sequence>
<dbReference type="InterPro" id="IPR036691">
    <property type="entry name" value="Endo/exonu/phosph_ase_sf"/>
</dbReference>
<dbReference type="InterPro" id="IPR051547">
    <property type="entry name" value="TDP2-like"/>
</dbReference>
<protein>
    <recommendedName>
        <fullName evidence="3">Endonuclease/exonuclease/phosphatase domain-containing protein</fullName>
    </recommendedName>
</protein>
<gene>
    <name evidence="2" type="ORF">TRAES_3BF091000080CFD_c1</name>
</gene>
<evidence type="ECO:0000256" key="1">
    <source>
        <dbReference type="ARBA" id="ARBA00022801"/>
    </source>
</evidence>
<dbReference type="PANTHER" id="PTHR15822:SF24">
    <property type="entry name" value="ENDONUCLEASE_EXONUCLEASE_PHOSPHATASE DOMAIN-CONTAINING PROTEIN"/>
    <property type="match status" value="1"/>
</dbReference>
<evidence type="ECO:0000313" key="2">
    <source>
        <dbReference type="EMBL" id="CDM86318.1"/>
    </source>
</evidence>
<proteinExistence type="predicted"/>
<dbReference type="Gene3D" id="3.60.10.10">
    <property type="entry name" value="Endonuclease/exonuclease/phosphatase"/>
    <property type="match status" value="1"/>
</dbReference>
<accession>A0A077S7N0</accession>
<dbReference type="EMBL" id="HG670306">
    <property type="protein sequence ID" value="CDM86318.1"/>
    <property type="molecule type" value="Genomic_DNA"/>
</dbReference>
<reference evidence="2" key="1">
    <citation type="journal article" date="2014" name="Science">
        <title>Structural and functional partitioning of bread wheat chromosome 3B.</title>
        <authorList>
            <person name="Choulet F."/>
            <person name="Alberti A."/>
            <person name="Theil S."/>
            <person name="Glover N."/>
            <person name="Barbe V."/>
            <person name="Daron J."/>
            <person name="Pingault L."/>
            <person name="Sourdille P."/>
            <person name="Couloux A."/>
            <person name="Paux E."/>
            <person name="Leroy P."/>
            <person name="Mangenot S."/>
            <person name="Guilhot N."/>
            <person name="Le Gouis J."/>
            <person name="Balfourier F."/>
            <person name="Alaux M."/>
            <person name="Jamilloux V."/>
            <person name="Poulain J."/>
            <person name="Durand C."/>
            <person name="Bellec A."/>
            <person name="Gaspin C."/>
            <person name="Safar J."/>
            <person name="Dolezel J."/>
            <person name="Rogers J."/>
            <person name="Vandepoele K."/>
            <person name="Aury J.M."/>
            <person name="Mayer K."/>
            <person name="Berges H."/>
            <person name="Quesneville H."/>
            <person name="Wincker P."/>
            <person name="Feuillet C."/>
        </authorList>
    </citation>
    <scope>NUCLEOTIDE SEQUENCE</scope>
</reference>